<dbReference type="GO" id="GO:0000722">
    <property type="term" value="P:telomere maintenance via recombination"/>
    <property type="evidence" value="ECO:0007669"/>
    <property type="project" value="TreeGrafter"/>
</dbReference>
<keyword evidence="9" id="KW-0378">Hydrolase</keyword>
<dbReference type="Proteomes" id="UP001107558">
    <property type="component" value="Chromosome 2"/>
</dbReference>
<evidence type="ECO:0000256" key="8">
    <source>
        <dbReference type="ARBA" id="ARBA00022763"/>
    </source>
</evidence>
<evidence type="ECO:0000256" key="17">
    <source>
        <dbReference type="ARBA" id="ARBA00049360"/>
    </source>
</evidence>
<feature type="coiled-coil region" evidence="19">
    <location>
        <begin position="1033"/>
        <end position="1060"/>
    </location>
</feature>
<evidence type="ECO:0000256" key="10">
    <source>
        <dbReference type="ARBA" id="ARBA00022833"/>
    </source>
</evidence>
<dbReference type="PANTHER" id="PTHR18867">
    <property type="entry name" value="RAD50"/>
    <property type="match status" value="1"/>
</dbReference>
<dbReference type="GO" id="GO:0006302">
    <property type="term" value="P:double-strand break repair"/>
    <property type="evidence" value="ECO:0007669"/>
    <property type="project" value="InterPro"/>
</dbReference>
<dbReference type="InterPro" id="IPR004584">
    <property type="entry name" value="Rad50_eukaryotes"/>
</dbReference>
<evidence type="ECO:0000256" key="4">
    <source>
        <dbReference type="ARBA" id="ARBA00009439"/>
    </source>
</evidence>
<dbReference type="GO" id="GO:0043047">
    <property type="term" value="F:single-stranded telomeric DNA binding"/>
    <property type="evidence" value="ECO:0007669"/>
    <property type="project" value="TreeGrafter"/>
</dbReference>
<dbReference type="PANTHER" id="PTHR18867:SF12">
    <property type="entry name" value="DNA REPAIR PROTEIN RAD50"/>
    <property type="match status" value="1"/>
</dbReference>
<dbReference type="OrthoDB" id="18797at2759"/>
<dbReference type="InterPro" id="IPR027417">
    <property type="entry name" value="P-loop_NTPase"/>
</dbReference>
<evidence type="ECO:0000256" key="7">
    <source>
        <dbReference type="ARBA" id="ARBA00022741"/>
    </source>
</evidence>
<keyword evidence="14" id="KW-0234">DNA repair</keyword>
<dbReference type="EMBL" id="JADBJN010000002">
    <property type="protein sequence ID" value="KAG5675748.1"/>
    <property type="molecule type" value="Genomic_DNA"/>
</dbReference>
<comment type="caution">
    <text evidence="21">The sequence shown here is derived from an EMBL/GenBank/DDBJ whole genome shotgun (WGS) entry which is preliminary data.</text>
</comment>
<keyword evidence="8" id="KW-0227">DNA damage</keyword>
<dbReference type="Gene3D" id="3.40.50.300">
    <property type="entry name" value="P-loop containing nucleotide triphosphate hydrolases"/>
    <property type="match status" value="2"/>
</dbReference>
<dbReference type="Pfam" id="PF13476">
    <property type="entry name" value="AAA_23"/>
    <property type="match status" value="1"/>
</dbReference>
<evidence type="ECO:0000256" key="18">
    <source>
        <dbReference type="PROSITE-ProRule" id="PRU00471"/>
    </source>
</evidence>
<evidence type="ECO:0000313" key="21">
    <source>
        <dbReference type="EMBL" id="KAG5675748.1"/>
    </source>
</evidence>
<dbReference type="PROSITE" id="PS51131">
    <property type="entry name" value="ZN_HOOK"/>
    <property type="match status" value="1"/>
</dbReference>
<dbReference type="GO" id="GO:0003691">
    <property type="term" value="F:double-stranded telomeric DNA binding"/>
    <property type="evidence" value="ECO:0007669"/>
    <property type="project" value="TreeGrafter"/>
</dbReference>
<dbReference type="InterPro" id="IPR013134">
    <property type="entry name" value="Zn_hook_RAD50"/>
</dbReference>
<dbReference type="GO" id="GO:0005524">
    <property type="term" value="F:ATP binding"/>
    <property type="evidence" value="ECO:0007669"/>
    <property type="project" value="UniProtKB-KW"/>
</dbReference>
<evidence type="ECO:0000256" key="12">
    <source>
        <dbReference type="ARBA" id="ARBA00022842"/>
    </source>
</evidence>
<keyword evidence="7" id="KW-0547">Nucleotide-binding</keyword>
<keyword evidence="10 18" id="KW-0862">Zinc</keyword>
<reference evidence="21" key="1">
    <citation type="submission" date="2021-03" db="EMBL/GenBank/DDBJ databases">
        <title>Chromosome level genome of the anhydrobiotic midge Polypedilum vanderplanki.</title>
        <authorList>
            <person name="Yoshida Y."/>
            <person name="Kikawada T."/>
            <person name="Gusev O."/>
        </authorList>
    </citation>
    <scope>NUCLEOTIDE SEQUENCE</scope>
    <source>
        <strain evidence="21">NIAS01</strain>
        <tissue evidence="21">Whole body or cell culture</tissue>
    </source>
</reference>
<dbReference type="GO" id="GO:0000794">
    <property type="term" value="C:condensed nuclear chromosome"/>
    <property type="evidence" value="ECO:0007669"/>
    <property type="project" value="TreeGrafter"/>
</dbReference>
<feature type="coiled-coil region" evidence="19">
    <location>
        <begin position="599"/>
        <end position="674"/>
    </location>
</feature>
<feature type="coiled-coil region" evidence="19">
    <location>
        <begin position="804"/>
        <end position="1009"/>
    </location>
</feature>
<keyword evidence="11" id="KW-0067">ATP-binding</keyword>
<proteinExistence type="inferred from homology"/>
<evidence type="ECO:0000256" key="19">
    <source>
        <dbReference type="SAM" id="Coils"/>
    </source>
</evidence>
<evidence type="ECO:0000256" key="3">
    <source>
        <dbReference type="ARBA" id="ARBA00004286"/>
    </source>
</evidence>
<evidence type="ECO:0000256" key="5">
    <source>
        <dbReference type="ARBA" id="ARBA00022454"/>
    </source>
</evidence>
<dbReference type="SUPFAM" id="SSF52540">
    <property type="entry name" value="P-loop containing nucleoside triphosphate hydrolases"/>
    <property type="match status" value="1"/>
</dbReference>
<evidence type="ECO:0000256" key="2">
    <source>
        <dbReference type="ARBA" id="ARBA00004123"/>
    </source>
</evidence>
<keyword evidence="15" id="KW-0539">Nucleus</keyword>
<evidence type="ECO:0000259" key="20">
    <source>
        <dbReference type="PROSITE" id="PS51131"/>
    </source>
</evidence>
<keyword evidence="13 19" id="KW-0175">Coiled coil</keyword>
<dbReference type="GO" id="GO:0007004">
    <property type="term" value="P:telomere maintenance via telomerase"/>
    <property type="evidence" value="ECO:0007669"/>
    <property type="project" value="TreeGrafter"/>
</dbReference>
<dbReference type="NCBIfam" id="TIGR00606">
    <property type="entry name" value="rad50"/>
    <property type="match status" value="1"/>
</dbReference>
<evidence type="ECO:0000256" key="13">
    <source>
        <dbReference type="ARBA" id="ARBA00023054"/>
    </source>
</evidence>
<accession>A0A9J6C0R1</accession>
<keyword evidence="5" id="KW-0158">Chromosome</keyword>
<keyword evidence="22" id="KW-1185">Reference proteome</keyword>
<evidence type="ECO:0000256" key="6">
    <source>
        <dbReference type="ARBA" id="ARBA00022723"/>
    </source>
</evidence>
<dbReference type="GO" id="GO:0030870">
    <property type="term" value="C:Mre11 complex"/>
    <property type="evidence" value="ECO:0007669"/>
    <property type="project" value="InterPro"/>
</dbReference>
<feature type="coiled-coil region" evidence="19">
    <location>
        <begin position="539"/>
        <end position="566"/>
    </location>
</feature>
<dbReference type="Pfam" id="PF04423">
    <property type="entry name" value="Rad50_zn_hook"/>
    <property type="match status" value="1"/>
</dbReference>
<dbReference type="Pfam" id="PF13558">
    <property type="entry name" value="SbcC_Walker_B"/>
    <property type="match status" value="1"/>
</dbReference>
<sequence>MSLLNKLHIQGIRSFGLDKEDEQRIEFTSPVTLIVGENGCGKTTIIECLKYALTGDVPPGSDRGKNFIHESNLHANRTIFMGKVKLTVTDSQQVDKTVVRAMKLDNSKAKPKFETLNSSITFQHKNGQREDVSGRVDDINNYMCETMGVSKSILNNVIFCHQEDSNWPLDEGKKLKEKFDAIFGTTEYNKAIDRIIKIRKEYQKQLAEIKGDIKYNAEIKSQVDKKERKIKELQAELNGVDDKFKKLEDALIPLQEENLKILEKERNYSKHLSEQQNCRNIFNNKKDEYVKLQERITKNGGKIDRDLESLKQQQLNFEKDRQDREKNKESLEEECKKLKSLKEKKRNDMMTLNGKMHEYTSDYQRLQDIFAERFDKMQEICSKLNIPFTDDMDQSINTQSLADTLSNIKQYILSAEENFVRLKAEAKKDEDAYQLNIDKIREERTKLETNIATQRNLIQEKTEIIAKLKREIASTESLIPKLKEIQPQIEATEKKLKRLNDENNTEDMTLQQSLLQTEILELEDDQVKIDKSIEVLHSASQFTNELESKQKELTENQKEYTRLKNKSASNFKALFSNKDIENNFHHQMQAKQTELKKGINDVETKIKEKQHEKDRIIMERNNLRKTEEKLEDEIRTIERKIRDLCGDQDYMSVLEAQKDKVAKQNMELALLESSKTTYNSYIEKINDVPCCPLCSKDFEIQEADDLITELKESISKLPEKIARVRKVLHTETRKFDQLNEIRPSYEKLKELKNDKINAEEKLVKFGQDLLKNDECIDDLEYSLTEPKALCDMITTSVLTEMMKLDTLQRSINNKTKEIDTIKSNMPKNIPNMKLSEAMAKRKELSEKIKNKNETERKLEKEVKEYNNMLMDARDELNNLQAQKNEYQTKMQGIEKSKEEIKRYVKENKDLEQQLAVSEQQIEPLKKKLDTLIQKKKACHDENEEKLQQQQITINQLKVDDTKIDNLNKQIRALESKNLEERIDQTSKDIKTIQQEINMADKNFEEKENEIQEIRDFLNKGEITLFNIQDNIIILKVEEELKAAKEKYSILKKTIGDLDHENMVKEKNQNSEEIAKISSSRQKLFATKELLYKTIEEHERDLKKDPKFKDAKAKYQKSIVQECVLQRTIDDLNKYRAVLEKALLQFHQEKMDQINHTVKQLWNDIYKGNDIDFIMIKTDEEGATSSDKKRSYNYRVVQQKLGGEWSEMRGRCSAGQKVLASLIIRIALADTFSAKCGILALDEPTTNLDQVNIKSLSNALAQLVSQRNDGRFMLIVITHDESFIASLDQTDMYYRVSRNHKGLSVIEEVRY</sequence>
<dbReference type="GO" id="GO:0046872">
    <property type="term" value="F:metal ion binding"/>
    <property type="evidence" value="ECO:0007669"/>
    <property type="project" value="UniProtKB-UniRule"/>
</dbReference>
<evidence type="ECO:0000256" key="11">
    <source>
        <dbReference type="ARBA" id="ARBA00022840"/>
    </source>
</evidence>
<dbReference type="GO" id="GO:0016887">
    <property type="term" value="F:ATP hydrolysis activity"/>
    <property type="evidence" value="ECO:0007669"/>
    <property type="project" value="InterPro"/>
</dbReference>
<comment type="cofactor">
    <cofactor evidence="1">
        <name>Zn(2+)</name>
        <dbReference type="ChEBI" id="CHEBI:29105"/>
    </cofactor>
</comment>
<name>A0A9J6C0R1_POLVA</name>
<evidence type="ECO:0000256" key="16">
    <source>
        <dbReference type="ARBA" id="ARBA00023254"/>
    </source>
</evidence>
<evidence type="ECO:0000313" key="22">
    <source>
        <dbReference type="Proteomes" id="UP001107558"/>
    </source>
</evidence>
<feature type="binding site" evidence="18">
    <location>
        <position position="691"/>
    </location>
    <ligand>
        <name>Zn(2+)</name>
        <dbReference type="ChEBI" id="CHEBI:29105"/>
    </ligand>
</feature>
<feature type="binding site" evidence="18">
    <location>
        <position position="694"/>
    </location>
    <ligand>
        <name>Zn(2+)</name>
        <dbReference type="ChEBI" id="CHEBI:29105"/>
    </ligand>
</feature>
<comment type="catalytic activity">
    <reaction evidence="17">
        <text>ATP + H2O = ADP + phosphate + H(+)</text>
        <dbReference type="Rhea" id="RHEA:13065"/>
        <dbReference type="ChEBI" id="CHEBI:15377"/>
        <dbReference type="ChEBI" id="CHEBI:15378"/>
        <dbReference type="ChEBI" id="CHEBI:30616"/>
        <dbReference type="ChEBI" id="CHEBI:43474"/>
        <dbReference type="ChEBI" id="CHEBI:456216"/>
    </reaction>
</comment>
<dbReference type="GO" id="GO:0051880">
    <property type="term" value="F:G-quadruplex DNA binding"/>
    <property type="evidence" value="ECO:0007669"/>
    <property type="project" value="TreeGrafter"/>
</dbReference>
<keyword evidence="16" id="KW-0469">Meiosis</keyword>
<evidence type="ECO:0000256" key="14">
    <source>
        <dbReference type="ARBA" id="ARBA00023204"/>
    </source>
</evidence>
<comment type="similarity">
    <text evidence="4">Belongs to the SMC family. RAD50 subfamily.</text>
</comment>
<evidence type="ECO:0000256" key="1">
    <source>
        <dbReference type="ARBA" id="ARBA00001947"/>
    </source>
</evidence>
<feature type="domain" description="Zinc-hook" evidence="20">
    <location>
        <begin position="647"/>
        <end position="743"/>
    </location>
</feature>
<dbReference type="GO" id="GO:0070192">
    <property type="term" value="P:chromosome organization involved in meiotic cell cycle"/>
    <property type="evidence" value="ECO:0007669"/>
    <property type="project" value="TreeGrafter"/>
</dbReference>
<feature type="coiled-coil region" evidence="19">
    <location>
        <begin position="307"/>
        <end position="348"/>
    </location>
</feature>
<evidence type="ECO:0000256" key="9">
    <source>
        <dbReference type="ARBA" id="ARBA00022801"/>
    </source>
</evidence>
<feature type="coiled-coil region" evidence="19">
    <location>
        <begin position="216"/>
        <end position="250"/>
    </location>
</feature>
<comment type="subcellular location">
    <subcellularLocation>
        <location evidence="3">Chromosome</location>
    </subcellularLocation>
    <subcellularLocation>
        <location evidence="2">Nucleus</location>
    </subcellularLocation>
</comment>
<protein>
    <recommendedName>
        <fullName evidence="20">Zinc-hook domain-containing protein</fullName>
    </recommendedName>
</protein>
<keyword evidence="6 18" id="KW-0479">Metal-binding</keyword>
<dbReference type="InterPro" id="IPR038729">
    <property type="entry name" value="Rad50/SbcC_AAA"/>
</dbReference>
<evidence type="ECO:0000256" key="15">
    <source>
        <dbReference type="ARBA" id="ARBA00023242"/>
    </source>
</evidence>
<gene>
    <name evidence="21" type="ORF">PVAND_005626</name>
</gene>
<feature type="coiled-coil region" evidence="19">
    <location>
        <begin position="412"/>
        <end position="509"/>
    </location>
</feature>
<organism evidence="21 22">
    <name type="scientific">Polypedilum vanderplanki</name>
    <name type="common">Sleeping chironomid midge</name>
    <dbReference type="NCBI Taxonomy" id="319348"/>
    <lineage>
        <taxon>Eukaryota</taxon>
        <taxon>Metazoa</taxon>
        <taxon>Ecdysozoa</taxon>
        <taxon>Arthropoda</taxon>
        <taxon>Hexapoda</taxon>
        <taxon>Insecta</taxon>
        <taxon>Pterygota</taxon>
        <taxon>Neoptera</taxon>
        <taxon>Endopterygota</taxon>
        <taxon>Diptera</taxon>
        <taxon>Nematocera</taxon>
        <taxon>Chironomoidea</taxon>
        <taxon>Chironomidae</taxon>
        <taxon>Chironominae</taxon>
        <taxon>Polypedilum</taxon>
        <taxon>Polypedilum</taxon>
    </lineage>
</organism>
<keyword evidence="12" id="KW-0460">Magnesium</keyword>